<dbReference type="STRING" id="135208.A0A4Y9ZXA3"/>
<dbReference type="PANTHER" id="PTHR37171">
    <property type="entry name" value="SERINE/THREONINE-PROTEIN KINASE YRZF-RELATED"/>
    <property type="match status" value="1"/>
</dbReference>
<keyword evidence="3" id="KW-1185">Reference proteome</keyword>
<evidence type="ECO:0000256" key="1">
    <source>
        <dbReference type="SAM" id="MobiDB-lite"/>
    </source>
</evidence>
<dbReference type="InterPro" id="IPR011009">
    <property type="entry name" value="Kinase-like_dom_sf"/>
</dbReference>
<sequence length="320" mass="36340">MSQDLNTSLYPYSKPISELLNDFLKDRGPFPFAPSQKGPLVNPFSSENNPSPSHTPHISAALLDKSKRVPKLDFDPARLVVLERVPIYKSDDAVIFLVAWDGQPCVLKVNHLTFDDMDRAEIMRKARETHKENPKELRRVSSSVGPPDRFAQELAVYNRLLQGGVCQTGGPVPQPLGWFEIPDYNDPFWLREEPSDNSSPPNAPSSVDIPTTSKEMMPYNSWLEDFKYEMRPPRALLLEYIPNARTMSPAEMTPEHVRKLFEGLQKIHSAQVTHGDIAPRNILVEGSRVVFVDFESSVIEKGRPKRYAWEIHGLFDLFMA</sequence>
<dbReference type="PANTHER" id="PTHR37171:SF1">
    <property type="entry name" value="SERINE_THREONINE-PROTEIN KINASE YRZF-RELATED"/>
    <property type="match status" value="1"/>
</dbReference>
<evidence type="ECO:0000313" key="2">
    <source>
        <dbReference type="EMBL" id="TFY78653.1"/>
    </source>
</evidence>
<dbReference type="InterPro" id="IPR008266">
    <property type="entry name" value="Tyr_kinase_AS"/>
</dbReference>
<name>A0A4Y9ZXA3_9AGAM</name>
<organism evidence="2 3">
    <name type="scientific">Hericium alpestre</name>
    <dbReference type="NCBI Taxonomy" id="135208"/>
    <lineage>
        <taxon>Eukaryota</taxon>
        <taxon>Fungi</taxon>
        <taxon>Dikarya</taxon>
        <taxon>Basidiomycota</taxon>
        <taxon>Agaricomycotina</taxon>
        <taxon>Agaricomycetes</taxon>
        <taxon>Russulales</taxon>
        <taxon>Hericiaceae</taxon>
        <taxon>Hericium</taxon>
    </lineage>
</organism>
<feature type="region of interest" description="Disordered" evidence="1">
    <location>
        <begin position="190"/>
        <end position="212"/>
    </location>
</feature>
<dbReference type="InterPro" id="IPR052396">
    <property type="entry name" value="Meiotic_Drive_Suppr_Kinase"/>
</dbReference>
<dbReference type="AlphaFoldDB" id="A0A4Y9ZXA3"/>
<accession>A0A4Y9ZXA3</accession>
<dbReference type="PROSITE" id="PS00109">
    <property type="entry name" value="PROTEIN_KINASE_TYR"/>
    <property type="match status" value="1"/>
</dbReference>
<proteinExistence type="predicted"/>
<dbReference type="OrthoDB" id="3262759at2759"/>
<dbReference type="EMBL" id="SFCI01000640">
    <property type="protein sequence ID" value="TFY78653.1"/>
    <property type="molecule type" value="Genomic_DNA"/>
</dbReference>
<dbReference type="Proteomes" id="UP000298061">
    <property type="component" value="Unassembled WGS sequence"/>
</dbReference>
<protein>
    <submittedName>
        <fullName evidence="2">Uncharacterized protein</fullName>
    </submittedName>
</protein>
<dbReference type="SUPFAM" id="SSF56112">
    <property type="entry name" value="Protein kinase-like (PK-like)"/>
    <property type="match status" value="1"/>
</dbReference>
<gene>
    <name evidence="2" type="ORF">EWM64_g5359</name>
</gene>
<dbReference type="Gene3D" id="1.10.510.10">
    <property type="entry name" value="Transferase(Phosphotransferase) domain 1"/>
    <property type="match status" value="1"/>
</dbReference>
<dbReference type="GO" id="GO:0004672">
    <property type="term" value="F:protein kinase activity"/>
    <property type="evidence" value="ECO:0007669"/>
    <property type="project" value="InterPro"/>
</dbReference>
<feature type="compositionally biased region" description="Low complexity" evidence="1">
    <location>
        <begin position="42"/>
        <end position="52"/>
    </location>
</feature>
<feature type="compositionally biased region" description="Low complexity" evidence="1">
    <location>
        <begin position="196"/>
        <end position="206"/>
    </location>
</feature>
<feature type="region of interest" description="Disordered" evidence="1">
    <location>
        <begin position="35"/>
        <end position="58"/>
    </location>
</feature>
<reference evidence="2 3" key="1">
    <citation type="submission" date="2019-02" db="EMBL/GenBank/DDBJ databases">
        <title>Genome sequencing of the rare red list fungi Hericium alpestre (H. flagellum).</title>
        <authorList>
            <person name="Buettner E."/>
            <person name="Kellner H."/>
        </authorList>
    </citation>
    <scope>NUCLEOTIDE SEQUENCE [LARGE SCALE GENOMIC DNA]</scope>
    <source>
        <strain evidence="2 3">DSM 108284</strain>
    </source>
</reference>
<evidence type="ECO:0000313" key="3">
    <source>
        <dbReference type="Proteomes" id="UP000298061"/>
    </source>
</evidence>
<comment type="caution">
    <text evidence="2">The sequence shown here is derived from an EMBL/GenBank/DDBJ whole genome shotgun (WGS) entry which is preliminary data.</text>
</comment>